<dbReference type="EMBL" id="JAUIZM010000008">
    <property type="protein sequence ID" value="KAK1371887.1"/>
    <property type="molecule type" value="Genomic_DNA"/>
</dbReference>
<comment type="similarity">
    <text evidence="1">Belongs to the plant acyltransferase family.</text>
</comment>
<accession>A0AAD8HR46</accession>
<keyword evidence="5" id="KW-1185">Reference proteome</keyword>
<dbReference type="Gene3D" id="3.30.559.10">
    <property type="entry name" value="Chloramphenicol acetyltransferase-like domain"/>
    <property type="match status" value="2"/>
</dbReference>
<keyword evidence="2" id="KW-0808">Transferase</keyword>
<evidence type="ECO:0000256" key="2">
    <source>
        <dbReference type="ARBA" id="ARBA00022679"/>
    </source>
</evidence>
<keyword evidence="3" id="KW-0012">Acyltransferase</keyword>
<evidence type="ECO:0000313" key="4">
    <source>
        <dbReference type="EMBL" id="KAK1371887.1"/>
    </source>
</evidence>
<sequence>MNFEAEVVCREIIKPASPTPKNLSTFKLSLKDQLSPRFYVPIILFYASSPVVDKKNPNLLKNSLSQTLSHMYPLSGRIKDVFSIECKDQGVEFVESRVPVSVSSVLNNLKIDQLKQLVPFDPEGVPTPENQKCLLGAQVNYFSCGGIAIGICINHIIIDFAVIHNFLKTWSAITRGEKIEDTFVRDCTTVFRPQDVSGFNQLEVEKGTKSSAKRFIFSNCSISALQKKMGKDLDQYPSRVVAVSTFVWAAIIATSPEKIWFMTMQMNLRNKMGHPEILQNSLGNITHAIVTSAGSETDYRALVREVLDSIQEVTPEFLKNLYEDENYFTDYKKAVEDFAEYSDGIGLFSTSSWCGFPTYEVDFGWGKPVQLGTTRIPTNCAFLMDTRDGKGIEVWVSLPEKCMQKLEKNADFLAHVSMIRSRL</sequence>
<dbReference type="AlphaFoldDB" id="A0AAD8HR46"/>
<evidence type="ECO:0000313" key="5">
    <source>
        <dbReference type="Proteomes" id="UP001237642"/>
    </source>
</evidence>
<dbReference type="Pfam" id="PF02458">
    <property type="entry name" value="Transferase"/>
    <property type="match status" value="1"/>
</dbReference>
<dbReference type="Proteomes" id="UP001237642">
    <property type="component" value="Unassembled WGS sequence"/>
</dbReference>
<organism evidence="4 5">
    <name type="scientific">Heracleum sosnowskyi</name>
    <dbReference type="NCBI Taxonomy" id="360622"/>
    <lineage>
        <taxon>Eukaryota</taxon>
        <taxon>Viridiplantae</taxon>
        <taxon>Streptophyta</taxon>
        <taxon>Embryophyta</taxon>
        <taxon>Tracheophyta</taxon>
        <taxon>Spermatophyta</taxon>
        <taxon>Magnoliopsida</taxon>
        <taxon>eudicotyledons</taxon>
        <taxon>Gunneridae</taxon>
        <taxon>Pentapetalae</taxon>
        <taxon>asterids</taxon>
        <taxon>campanulids</taxon>
        <taxon>Apiales</taxon>
        <taxon>Apiaceae</taxon>
        <taxon>Apioideae</taxon>
        <taxon>apioid superclade</taxon>
        <taxon>Tordylieae</taxon>
        <taxon>Tordyliinae</taxon>
        <taxon>Heracleum</taxon>
    </lineage>
</organism>
<protein>
    <submittedName>
        <fullName evidence="4">Vinorine synthase</fullName>
    </submittedName>
</protein>
<evidence type="ECO:0000256" key="1">
    <source>
        <dbReference type="ARBA" id="ARBA00009861"/>
    </source>
</evidence>
<evidence type="ECO:0000256" key="3">
    <source>
        <dbReference type="ARBA" id="ARBA00023315"/>
    </source>
</evidence>
<dbReference type="PANTHER" id="PTHR31623:SF28">
    <property type="entry name" value="BAHD ACYLTRANSFERASE"/>
    <property type="match status" value="1"/>
</dbReference>
<proteinExistence type="inferred from homology"/>
<comment type="caution">
    <text evidence="4">The sequence shown here is derived from an EMBL/GenBank/DDBJ whole genome shotgun (WGS) entry which is preliminary data.</text>
</comment>
<reference evidence="4" key="1">
    <citation type="submission" date="2023-02" db="EMBL/GenBank/DDBJ databases">
        <title>Genome of toxic invasive species Heracleum sosnowskyi carries increased number of genes despite the absence of recent whole-genome duplications.</title>
        <authorList>
            <person name="Schelkunov M."/>
            <person name="Shtratnikova V."/>
            <person name="Makarenko M."/>
            <person name="Klepikova A."/>
            <person name="Omelchenko D."/>
            <person name="Novikova G."/>
            <person name="Obukhova E."/>
            <person name="Bogdanov V."/>
            <person name="Penin A."/>
            <person name="Logacheva M."/>
        </authorList>
    </citation>
    <scope>NUCLEOTIDE SEQUENCE</scope>
    <source>
        <strain evidence="4">Hsosn_3</strain>
        <tissue evidence="4">Leaf</tissue>
    </source>
</reference>
<dbReference type="PANTHER" id="PTHR31623">
    <property type="entry name" value="F21J9.9"/>
    <property type="match status" value="1"/>
</dbReference>
<gene>
    <name evidence="4" type="ORF">POM88_037979</name>
</gene>
<reference evidence="4" key="2">
    <citation type="submission" date="2023-05" db="EMBL/GenBank/DDBJ databases">
        <authorList>
            <person name="Schelkunov M.I."/>
        </authorList>
    </citation>
    <scope>NUCLEOTIDE SEQUENCE</scope>
    <source>
        <strain evidence="4">Hsosn_3</strain>
        <tissue evidence="4">Leaf</tissue>
    </source>
</reference>
<dbReference type="InterPro" id="IPR023213">
    <property type="entry name" value="CAT-like_dom_sf"/>
</dbReference>
<name>A0AAD8HR46_9APIA</name>
<dbReference type="GO" id="GO:0016746">
    <property type="term" value="F:acyltransferase activity"/>
    <property type="evidence" value="ECO:0007669"/>
    <property type="project" value="UniProtKB-KW"/>
</dbReference>